<gene>
    <name evidence="2" type="ORF">FB551_4675</name>
</gene>
<keyword evidence="1" id="KW-0472">Membrane</keyword>
<organism evidence="2 3">
    <name type="scientific">Chryseobacterium aquifrigidense</name>
    <dbReference type="NCBI Taxonomy" id="558021"/>
    <lineage>
        <taxon>Bacteria</taxon>
        <taxon>Pseudomonadati</taxon>
        <taxon>Bacteroidota</taxon>
        <taxon>Flavobacteriia</taxon>
        <taxon>Flavobacteriales</taxon>
        <taxon>Weeksellaceae</taxon>
        <taxon>Chryseobacterium group</taxon>
        <taxon>Chryseobacterium</taxon>
    </lineage>
</organism>
<accession>A0A543DTB0</accession>
<dbReference type="EMBL" id="VFPD01000006">
    <property type="protein sequence ID" value="TQM12557.1"/>
    <property type="molecule type" value="Genomic_DNA"/>
</dbReference>
<evidence type="ECO:0000313" key="3">
    <source>
        <dbReference type="Proteomes" id="UP000316437"/>
    </source>
</evidence>
<feature type="transmembrane region" description="Helical" evidence="1">
    <location>
        <begin position="37"/>
        <end position="54"/>
    </location>
</feature>
<dbReference type="AlphaFoldDB" id="A0A543DTB0"/>
<protein>
    <submittedName>
        <fullName evidence="2">Uncharacterized protein</fullName>
    </submittedName>
</protein>
<keyword evidence="3" id="KW-1185">Reference proteome</keyword>
<feature type="transmembrane region" description="Helical" evidence="1">
    <location>
        <begin position="7"/>
        <end position="25"/>
    </location>
</feature>
<name>A0A543DTB0_9FLAO</name>
<keyword evidence="1" id="KW-0812">Transmembrane</keyword>
<evidence type="ECO:0000313" key="2">
    <source>
        <dbReference type="EMBL" id="TQM12557.1"/>
    </source>
</evidence>
<keyword evidence="1" id="KW-1133">Transmembrane helix</keyword>
<sequence>MLILNFRFLELSIYVYFYLFIDYIVNKFTPNWFDVNFIFNLNVTIVKFFLLTVMKF</sequence>
<comment type="caution">
    <text evidence="2">The sequence shown here is derived from an EMBL/GenBank/DDBJ whole genome shotgun (WGS) entry which is preliminary data.</text>
</comment>
<proteinExistence type="predicted"/>
<reference evidence="2 3" key="1">
    <citation type="submission" date="2019-06" db="EMBL/GenBank/DDBJ databases">
        <title>Sorghum-associated microbial communities from plants grown in Nebraska, USA.</title>
        <authorList>
            <person name="Schachtman D."/>
        </authorList>
    </citation>
    <scope>NUCLEOTIDE SEQUENCE [LARGE SCALE GENOMIC DNA]</scope>
    <source>
        <strain evidence="2 3">110</strain>
    </source>
</reference>
<evidence type="ECO:0000256" key="1">
    <source>
        <dbReference type="SAM" id="Phobius"/>
    </source>
</evidence>
<dbReference type="Proteomes" id="UP000316437">
    <property type="component" value="Unassembled WGS sequence"/>
</dbReference>